<dbReference type="GO" id="GO:0016787">
    <property type="term" value="F:hydrolase activity"/>
    <property type="evidence" value="ECO:0007669"/>
    <property type="project" value="UniProtKB-KW"/>
</dbReference>
<reference evidence="2 4" key="2">
    <citation type="submission" date="2016-09" db="EMBL/GenBank/DDBJ databases">
        <title>Genome Sequence of Salegentibacter salarius,Isolated from a Marine Solar Saltern of the Yellow Sea in South Korea.</title>
        <authorList>
            <person name="Zheng Q."/>
            <person name="Liu Y."/>
        </authorList>
    </citation>
    <scope>NUCLEOTIDE SEQUENCE [LARGE SCALE GENOMIC DNA]</scope>
    <source>
        <strain evidence="2 4">KCTC 12974</strain>
    </source>
</reference>
<evidence type="ECO:0000256" key="1">
    <source>
        <dbReference type="SAM" id="Coils"/>
    </source>
</evidence>
<name>A0A2N0U5J0_9FLAO</name>
<keyword evidence="4" id="KW-1185">Reference proteome</keyword>
<evidence type="ECO:0000313" key="2">
    <source>
        <dbReference type="EMBL" id="OEY74082.1"/>
    </source>
</evidence>
<dbReference type="RefSeq" id="WP_070052735.1">
    <property type="nucleotide sequence ID" value="NZ_FVZF01000001.1"/>
</dbReference>
<accession>A0A2N0U5J0</accession>
<evidence type="ECO:0000313" key="5">
    <source>
        <dbReference type="Proteomes" id="UP000232533"/>
    </source>
</evidence>
<dbReference type="Proteomes" id="UP000232533">
    <property type="component" value="Unassembled WGS sequence"/>
</dbReference>
<evidence type="ECO:0000313" key="4">
    <source>
        <dbReference type="Proteomes" id="UP000176009"/>
    </source>
</evidence>
<comment type="caution">
    <text evidence="3">The sequence shown here is derived from an EMBL/GenBank/DDBJ whole genome shotgun (WGS) entry which is preliminary data.</text>
</comment>
<protein>
    <submittedName>
        <fullName evidence="3">GTP cyclohydrolase</fullName>
    </submittedName>
</protein>
<organism evidence="3 5">
    <name type="scientific">Salegentibacter salarius</name>
    <dbReference type="NCBI Taxonomy" id="435906"/>
    <lineage>
        <taxon>Bacteria</taxon>
        <taxon>Pseudomonadati</taxon>
        <taxon>Bacteroidota</taxon>
        <taxon>Flavobacteriia</taxon>
        <taxon>Flavobacteriales</taxon>
        <taxon>Flavobacteriaceae</taxon>
        <taxon>Salegentibacter</taxon>
    </lineage>
</organism>
<keyword evidence="1" id="KW-0175">Coiled coil</keyword>
<dbReference type="NCBIfam" id="NF033487">
    <property type="entry name" value="Lacal_2735_fam"/>
    <property type="match status" value="1"/>
</dbReference>
<keyword evidence="3" id="KW-0378">Hydrolase</keyword>
<dbReference type="Proteomes" id="UP000176009">
    <property type="component" value="Unassembled WGS sequence"/>
</dbReference>
<dbReference type="OrthoDB" id="1123018at2"/>
<reference evidence="3 5" key="1">
    <citation type="submission" date="2015-10" db="EMBL/GenBank/DDBJ databases">
        <title>Draft genome sequence of Salegentibacter salinarum KCTC 12975.</title>
        <authorList>
            <person name="Lin W."/>
            <person name="Zheng Q."/>
        </authorList>
    </citation>
    <scope>NUCLEOTIDE SEQUENCE [LARGE SCALE GENOMIC DNA]</scope>
    <source>
        <strain evidence="3 5">KCTC 12974</strain>
    </source>
</reference>
<feature type="coiled-coil region" evidence="1">
    <location>
        <begin position="4"/>
        <end position="31"/>
    </location>
</feature>
<dbReference type="Pfam" id="PF20027">
    <property type="entry name" value="DUF6435"/>
    <property type="match status" value="1"/>
</dbReference>
<dbReference type="AlphaFoldDB" id="A0A2N0U5J0"/>
<dbReference type="EMBL" id="MJBR01000001">
    <property type="protein sequence ID" value="OEY74082.1"/>
    <property type="molecule type" value="Genomic_DNA"/>
</dbReference>
<evidence type="ECO:0000313" key="3">
    <source>
        <dbReference type="EMBL" id="PKD22283.1"/>
    </source>
</evidence>
<sequence length="60" mass="7093">MFGLFMKKSEVEKLEVKYKKLLEEAHQLSTTNRSKSDEKMYEANEVLKQIDLIKKSEEAK</sequence>
<dbReference type="InterPro" id="IPR045493">
    <property type="entry name" value="DUF6435"/>
</dbReference>
<proteinExistence type="predicted"/>
<dbReference type="EMBL" id="LKTR01000001">
    <property type="protein sequence ID" value="PKD22283.1"/>
    <property type="molecule type" value="Genomic_DNA"/>
</dbReference>
<gene>
    <name evidence="3" type="ORF">APR40_01230</name>
    <name evidence="2" type="ORF">BHS39_01230</name>
</gene>